<gene>
    <name evidence="1" type="ORF">ETSY2_03410</name>
</gene>
<proteinExistence type="predicted"/>
<reference evidence="1 2" key="1">
    <citation type="journal article" date="2014" name="Nature">
        <title>An environmental bacterial taxon with a large and distinct metabolic repertoire.</title>
        <authorList>
            <person name="Wilson M.C."/>
            <person name="Mori T."/>
            <person name="Ruckert C."/>
            <person name="Uria A.R."/>
            <person name="Helf M.J."/>
            <person name="Takada K."/>
            <person name="Gernert C."/>
            <person name="Steffens U.A."/>
            <person name="Heycke N."/>
            <person name="Schmitt S."/>
            <person name="Rinke C."/>
            <person name="Helfrich E.J."/>
            <person name="Brachmann A.O."/>
            <person name="Gurgui C."/>
            <person name="Wakimoto T."/>
            <person name="Kracht M."/>
            <person name="Crusemann M."/>
            <person name="Hentschel U."/>
            <person name="Abe I."/>
            <person name="Matsunaga S."/>
            <person name="Kalinowski J."/>
            <person name="Takeyama H."/>
            <person name="Piel J."/>
        </authorList>
    </citation>
    <scope>NUCLEOTIDE SEQUENCE [LARGE SCALE GENOMIC DNA]</scope>
    <source>
        <strain evidence="2">TSY2</strain>
    </source>
</reference>
<dbReference type="HOGENOM" id="CLU_100924_2_1_7"/>
<dbReference type="PROSITE" id="PS51257">
    <property type="entry name" value="PROKAR_LIPOPROTEIN"/>
    <property type="match status" value="1"/>
</dbReference>
<dbReference type="GO" id="GO:0019867">
    <property type="term" value="C:outer membrane"/>
    <property type="evidence" value="ECO:0007669"/>
    <property type="project" value="InterPro"/>
</dbReference>
<dbReference type="PANTHER" id="PTHR37530:SF1">
    <property type="entry name" value="OUTER MEMBRANE PROTEIN SLP"/>
    <property type="match status" value="1"/>
</dbReference>
<name>W4MF14_9BACT</name>
<keyword evidence="2" id="KW-1185">Reference proteome</keyword>
<dbReference type="PIRSF" id="PIRSF004982">
    <property type="entry name" value="SlP"/>
    <property type="match status" value="1"/>
</dbReference>
<dbReference type="NCBIfam" id="TIGR00752">
    <property type="entry name" value="slp"/>
    <property type="match status" value="1"/>
</dbReference>
<dbReference type="InterPro" id="IPR004658">
    <property type="entry name" value="OMP_Slp"/>
</dbReference>
<dbReference type="PANTHER" id="PTHR37530">
    <property type="entry name" value="OUTER MEMBRANE PROTEIN SLP"/>
    <property type="match status" value="1"/>
</dbReference>
<organism evidence="1 2">
    <name type="scientific">Candidatus Entotheonella gemina</name>
    <dbReference type="NCBI Taxonomy" id="1429439"/>
    <lineage>
        <taxon>Bacteria</taxon>
        <taxon>Pseudomonadati</taxon>
        <taxon>Nitrospinota/Tectimicrobiota group</taxon>
        <taxon>Candidatus Tectimicrobiota</taxon>
        <taxon>Candidatus Entotheonellia</taxon>
        <taxon>Candidatus Entotheonellales</taxon>
        <taxon>Candidatus Entotheonellaceae</taxon>
        <taxon>Candidatus Entotheonella</taxon>
    </lineage>
</organism>
<protein>
    <submittedName>
        <fullName evidence="1">Uncharacterized protein</fullName>
    </submittedName>
</protein>
<dbReference type="Proteomes" id="UP000019140">
    <property type="component" value="Unassembled WGS sequence"/>
</dbReference>
<accession>W4MF14</accession>
<evidence type="ECO:0000313" key="1">
    <source>
        <dbReference type="EMBL" id="ETX08778.1"/>
    </source>
</evidence>
<comment type="caution">
    <text evidence="1">The sequence shown here is derived from an EMBL/GenBank/DDBJ whole genome shotgun (WGS) entry which is preliminary data.</text>
</comment>
<sequence length="192" mass="22431">MKYNRSYFLLSILLSLIGLITAGCQHTISQSLRQQAKPIIAFKALRADPDTFKGRTVILGGDILKTQNTQQKTSIEILQKPLDRFEAPLITDQTAGRFIAQCDQYLDPAIYDQGRQITVAGKVLGSYAGQVGEADYLYPLISCAEMHLWPRLSHETAYPVYPHPWLLHRYHPWYLFPYDYYDWPYYRYRRYR</sequence>
<evidence type="ECO:0000313" key="2">
    <source>
        <dbReference type="Proteomes" id="UP000019140"/>
    </source>
</evidence>
<dbReference type="Pfam" id="PF03843">
    <property type="entry name" value="Slp"/>
    <property type="match status" value="1"/>
</dbReference>
<dbReference type="EMBL" id="AZHX01000136">
    <property type="protein sequence ID" value="ETX08778.1"/>
    <property type="molecule type" value="Genomic_DNA"/>
</dbReference>
<dbReference type="AlphaFoldDB" id="W4MF14"/>